<dbReference type="InterPro" id="IPR011005">
    <property type="entry name" value="Dihydropteroate_synth-like_sf"/>
</dbReference>
<name>A0A856MAT5_9CYAN</name>
<dbReference type="Gene3D" id="3.20.20.20">
    <property type="entry name" value="Dihydropteroate synthase-like"/>
    <property type="match status" value="1"/>
</dbReference>
<reference evidence="2 3" key="1">
    <citation type="submission" date="2018-06" db="EMBL/GenBank/DDBJ databases">
        <title>Comparative genomics of Brasilonema spp. strains.</title>
        <authorList>
            <person name="Alvarenga D.O."/>
            <person name="Fiore M.F."/>
            <person name="Varani A.M."/>
        </authorList>
    </citation>
    <scope>NUCLEOTIDE SEQUENCE [LARGE SCALE GENOMIC DNA]</scope>
    <source>
        <strain evidence="2 3">CENA114</strain>
    </source>
</reference>
<dbReference type="SUPFAM" id="SSF51717">
    <property type="entry name" value="Dihydropteroate synthetase-like"/>
    <property type="match status" value="1"/>
</dbReference>
<gene>
    <name evidence="2" type="ORF">DP114_02025</name>
</gene>
<protein>
    <submittedName>
        <fullName evidence="2">Dihydropteroate synthase</fullName>
    </submittedName>
</protein>
<feature type="domain" description="Pterin-binding" evidence="1">
    <location>
        <begin position="38"/>
        <end position="292"/>
    </location>
</feature>
<dbReference type="Proteomes" id="UP000503129">
    <property type="component" value="Chromosome"/>
</dbReference>
<dbReference type="PANTHER" id="PTHR20941:SF1">
    <property type="entry name" value="FOLIC ACID SYNTHESIS PROTEIN FOL1"/>
    <property type="match status" value="1"/>
</dbReference>
<keyword evidence="3" id="KW-1185">Reference proteome</keyword>
<evidence type="ECO:0000313" key="3">
    <source>
        <dbReference type="Proteomes" id="UP000503129"/>
    </source>
</evidence>
<dbReference type="KEGG" id="bsen:DP114_02025"/>
<dbReference type="InterPro" id="IPR000489">
    <property type="entry name" value="Pterin-binding_dom"/>
</dbReference>
<dbReference type="InterPro" id="IPR045031">
    <property type="entry name" value="DHP_synth-like"/>
</dbReference>
<dbReference type="AlphaFoldDB" id="A0A856MAT5"/>
<dbReference type="PROSITE" id="PS50972">
    <property type="entry name" value="PTERIN_BINDING"/>
    <property type="match status" value="1"/>
</dbReference>
<evidence type="ECO:0000259" key="1">
    <source>
        <dbReference type="PROSITE" id="PS50972"/>
    </source>
</evidence>
<dbReference type="RefSeq" id="WP_169265107.1">
    <property type="nucleotide sequence ID" value="NZ_CAWOXK010000001.1"/>
</dbReference>
<dbReference type="Pfam" id="PF00809">
    <property type="entry name" value="Pterin_bind"/>
    <property type="match status" value="1"/>
</dbReference>
<organism evidence="2 3">
    <name type="scientific">Brasilonema sennae CENA114</name>
    <dbReference type="NCBI Taxonomy" id="415709"/>
    <lineage>
        <taxon>Bacteria</taxon>
        <taxon>Bacillati</taxon>
        <taxon>Cyanobacteriota</taxon>
        <taxon>Cyanophyceae</taxon>
        <taxon>Nostocales</taxon>
        <taxon>Scytonemataceae</taxon>
        <taxon>Brasilonema</taxon>
        <taxon>Bromeliae group (in: Brasilonema)</taxon>
    </lineage>
</organism>
<dbReference type="GO" id="GO:0046654">
    <property type="term" value="P:tetrahydrofolate biosynthetic process"/>
    <property type="evidence" value="ECO:0007669"/>
    <property type="project" value="TreeGrafter"/>
</dbReference>
<evidence type="ECO:0000313" key="2">
    <source>
        <dbReference type="EMBL" id="QDL06841.1"/>
    </source>
</evidence>
<dbReference type="GO" id="GO:0004156">
    <property type="term" value="F:dihydropteroate synthase activity"/>
    <property type="evidence" value="ECO:0007669"/>
    <property type="project" value="TreeGrafter"/>
</dbReference>
<sequence length="297" mass="33442">MLTLEDIYNIYAKHQDSFNAKVEEFTIGNKHLNFNSRQAILGVVNLSTDSWYKNSICYSPEQAIRRGVVLTKQGADIIDIGTESTGATAARVEDFQQKSQLLPVLKTFDQEGVLTSIETYYPEVARECLRAGANVINLTGGENSQDIYRAVSEFDAGIIICYLQGKNAREVGEFTFTEDPIDLVYDYFANEIETATKLGVRKIFIDPGMGFGYQNFYYQHKSLRTRYQIKTLLNSFRLRKLGFPVCNIVPTALECFGEEFRSSQAFTAVLAILGKSDLLRTHEVPKVKGVLDTLSLF</sequence>
<dbReference type="PANTHER" id="PTHR20941">
    <property type="entry name" value="FOLATE SYNTHESIS PROTEINS"/>
    <property type="match status" value="1"/>
</dbReference>
<accession>A0A856MAT5</accession>
<dbReference type="GO" id="GO:0005829">
    <property type="term" value="C:cytosol"/>
    <property type="evidence" value="ECO:0007669"/>
    <property type="project" value="TreeGrafter"/>
</dbReference>
<proteinExistence type="predicted"/>
<dbReference type="EMBL" id="CP030118">
    <property type="protein sequence ID" value="QDL06841.1"/>
    <property type="molecule type" value="Genomic_DNA"/>
</dbReference>